<dbReference type="RefSeq" id="WP_155400811.1">
    <property type="nucleotide sequence ID" value="NZ_JAIS01000050.1"/>
</dbReference>
<comment type="caution">
    <text evidence="1">The sequence shown here is derived from an EMBL/GenBank/DDBJ whole genome shotgun (WGS) entry which is preliminary data.</text>
</comment>
<evidence type="ECO:0000313" key="2">
    <source>
        <dbReference type="Proteomes" id="UP000035526"/>
    </source>
</evidence>
<evidence type="ECO:0000313" key="1">
    <source>
        <dbReference type="EMBL" id="KLE01931.1"/>
    </source>
</evidence>
<sequence length="52" mass="6208">MILNKQIKEDLKEFEAKVKEILSKDKKFIGTIVNIDYICKRTKKTLKRKILI</sequence>
<dbReference type="AlphaFoldDB" id="A0A837J6I9"/>
<dbReference type="EMBL" id="JAIS01000050">
    <property type="protein sequence ID" value="KLE01931.1"/>
    <property type="molecule type" value="Genomic_DNA"/>
</dbReference>
<reference evidence="1 2" key="1">
    <citation type="submission" date="2014-01" db="EMBL/GenBank/DDBJ databases">
        <title>Development of a Comparative Genomic Fingerprinting Assay for High Resolution Genotyping of Arcobacter butzleri.</title>
        <authorList>
            <person name="Webb A.L."/>
            <person name="Inglis G.D."/>
            <person name="Kruczkiewicz P."/>
            <person name="Selinger L.B."/>
            <person name="Taboada E.N."/>
        </authorList>
    </citation>
    <scope>NUCLEOTIDE SEQUENCE [LARGE SCALE GENOMIC DNA]</scope>
    <source>
        <strain evidence="1 2">L351</strain>
    </source>
</reference>
<accession>A0A837J6I9</accession>
<proteinExistence type="predicted"/>
<organism evidence="1 2">
    <name type="scientific">Aliarcobacter butzleri L351</name>
    <dbReference type="NCBI Taxonomy" id="1447259"/>
    <lineage>
        <taxon>Bacteria</taxon>
        <taxon>Pseudomonadati</taxon>
        <taxon>Campylobacterota</taxon>
        <taxon>Epsilonproteobacteria</taxon>
        <taxon>Campylobacterales</taxon>
        <taxon>Arcobacteraceae</taxon>
        <taxon>Aliarcobacter</taxon>
    </lineage>
</organism>
<gene>
    <name evidence="1" type="ORF">AF76_03745</name>
</gene>
<dbReference type="Proteomes" id="UP000035526">
    <property type="component" value="Unassembled WGS sequence"/>
</dbReference>
<name>A0A837J6I9_9BACT</name>
<protein>
    <submittedName>
        <fullName evidence="1">Uncharacterized protein</fullName>
    </submittedName>
</protein>